<evidence type="ECO:0000313" key="1">
    <source>
        <dbReference type="EMBL" id="MDC8640836.1"/>
    </source>
</evidence>
<evidence type="ECO:0000313" key="2">
    <source>
        <dbReference type="Proteomes" id="UP001140230"/>
    </source>
</evidence>
<dbReference type="RefSeq" id="WP_273664789.1">
    <property type="nucleotide sequence ID" value="NZ_CP168189.1"/>
</dbReference>
<dbReference type="AlphaFoldDB" id="A0A9X4BWA9"/>
<organism evidence="1 2">
    <name type="scientific">Xanthomonas hortorum pv. hederae</name>
    <dbReference type="NCBI Taxonomy" id="453603"/>
    <lineage>
        <taxon>Bacteria</taxon>
        <taxon>Pseudomonadati</taxon>
        <taxon>Pseudomonadota</taxon>
        <taxon>Gammaproteobacteria</taxon>
        <taxon>Lysobacterales</taxon>
        <taxon>Lysobacteraceae</taxon>
        <taxon>Xanthomonas</taxon>
    </lineage>
</organism>
<proteinExistence type="predicted"/>
<sequence length="123" mass="13533">MNMQKQLTEPANTEKGEAMMLCFEKDSLGRYRPVIFIGPADAPESATDLIVGTWSTGLRKAQNRGVPLYFDTYAKRYGFKHPEDPSRVGNEGPLPATVASLRADGQVQKTWTSNSDVEVAGVR</sequence>
<comment type="caution">
    <text evidence="1">The sequence shown here is derived from an EMBL/GenBank/DDBJ whole genome shotgun (WGS) entry which is preliminary data.</text>
</comment>
<dbReference type="Proteomes" id="UP001140230">
    <property type="component" value="Unassembled WGS sequence"/>
</dbReference>
<name>A0A9X4BWA9_9XANT</name>
<gene>
    <name evidence="1" type="ORF">NY667_24460</name>
</gene>
<protein>
    <submittedName>
        <fullName evidence="1">Uncharacterized protein</fullName>
    </submittedName>
</protein>
<dbReference type="EMBL" id="JANWTP010000201">
    <property type="protein sequence ID" value="MDC8640836.1"/>
    <property type="molecule type" value="Genomic_DNA"/>
</dbReference>
<reference evidence="1" key="2">
    <citation type="submission" date="2022-08" db="EMBL/GenBank/DDBJ databases">
        <authorList>
            <person name="Iruegas-Bocardo F."/>
            <person name="Weisberg A.J."/>
            <person name="Riutta E.R."/>
            <person name="Kilday K."/>
            <person name="Bonkowski J.C."/>
            <person name="Creswell T."/>
            <person name="Daughtrey M.L."/>
            <person name="Rane K."/>
            <person name="Grunwald N.J."/>
            <person name="Chang J.H."/>
            <person name="Putnam M.L."/>
        </authorList>
    </citation>
    <scope>NUCLEOTIDE SEQUENCE</scope>
    <source>
        <strain evidence="1">22-338</strain>
    </source>
</reference>
<reference evidence="1" key="1">
    <citation type="journal article" date="2022" name="Phytopathology">
        <title>Whole genome sequencing-based tracing of a 2022 introduction and outbreak of Xanthomonas hortorum pv. pelargonii.</title>
        <authorList>
            <person name="Iruegas Bocardo F."/>
            <person name="Weisberg A.J."/>
            <person name="Riutta E.R."/>
            <person name="Kilday K.B."/>
            <person name="Bonkowski J.C."/>
            <person name="Creswell T.C."/>
            <person name="Daughtrey M."/>
            <person name="Rane K.K."/>
            <person name="Grunwald N.J."/>
            <person name="Chang J.H."/>
            <person name="Putnam M."/>
        </authorList>
    </citation>
    <scope>NUCLEOTIDE SEQUENCE</scope>
    <source>
        <strain evidence="1">22-338</strain>
    </source>
</reference>
<accession>A0A9X4BWA9</accession>